<evidence type="ECO:0000256" key="3">
    <source>
        <dbReference type="ARBA" id="ARBA00022670"/>
    </source>
</evidence>
<dbReference type="InterPro" id="IPR029045">
    <property type="entry name" value="ClpP/crotonase-like_dom_sf"/>
</dbReference>
<dbReference type="HOGENOM" id="CLU_008856_1_1_3"/>
<dbReference type="GO" id="GO:0006465">
    <property type="term" value="P:signal peptide processing"/>
    <property type="evidence" value="ECO:0007669"/>
    <property type="project" value="InterPro"/>
</dbReference>
<dbReference type="RefSeq" id="WP_009544698.1">
    <property type="nucleotide sequence ID" value="NC_010546.1"/>
</dbReference>
<evidence type="ECO:0000256" key="5">
    <source>
        <dbReference type="ARBA" id="ARBA00022825"/>
    </source>
</evidence>
<reference evidence="10 11" key="1">
    <citation type="journal article" date="2008" name="Proc. Natl. Acad. Sci. U.S.A.">
        <title>The genome of Cyanothece 51142, a unicellular diazotrophic cyanobacterium important in the marine nitrogen cycle.</title>
        <authorList>
            <person name="Welsh E.A."/>
            <person name="Liberton M."/>
            <person name="Stoeckel J."/>
            <person name="Loh T."/>
            <person name="Elvitigala T."/>
            <person name="Wang C."/>
            <person name="Wollam A."/>
            <person name="Fulton R.S."/>
            <person name="Clifton S.W."/>
            <person name="Jacobs J.M."/>
            <person name="Aurora R."/>
            <person name="Ghosh B.K."/>
            <person name="Sherman L.A."/>
            <person name="Smith R.D."/>
            <person name="Wilson R.K."/>
            <person name="Pakrasi H.B."/>
        </authorList>
    </citation>
    <scope>NUCLEOTIDE SEQUENCE [LARGE SCALE GENOMIC DNA]</scope>
    <source>
        <strain evidence="11">ATCC 51142 / BH68</strain>
    </source>
</reference>
<dbReference type="PIRSF" id="PIRSF001217">
    <property type="entry name" value="Protease_4_SppA"/>
    <property type="match status" value="1"/>
</dbReference>
<keyword evidence="11" id="KW-1185">Reference proteome</keyword>
<dbReference type="CDD" id="cd07018">
    <property type="entry name" value="S49_SppA_67K_type"/>
    <property type="match status" value="1"/>
</dbReference>
<evidence type="ECO:0000256" key="7">
    <source>
        <dbReference type="PIRNR" id="PIRNR001217"/>
    </source>
</evidence>
<evidence type="ECO:0000313" key="11">
    <source>
        <dbReference type="Proteomes" id="UP000001203"/>
    </source>
</evidence>
<dbReference type="InterPro" id="IPR002142">
    <property type="entry name" value="Peptidase_S49"/>
</dbReference>
<dbReference type="GO" id="GO:0005886">
    <property type="term" value="C:plasma membrane"/>
    <property type="evidence" value="ECO:0007669"/>
    <property type="project" value="UniProtKB-SubCell"/>
</dbReference>
<evidence type="ECO:0000256" key="2">
    <source>
        <dbReference type="ARBA" id="ARBA00008683"/>
    </source>
</evidence>
<evidence type="ECO:0000256" key="4">
    <source>
        <dbReference type="ARBA" id="ARBA00022801"/>
    </source>
</evidence>
<keyword evidence="5" id="KW-0720">Serine protease</keyword>
<dbReference type="Gene3D" id="3.90.226.10">
    <property type="entry name" value="2-enoyl-CoA Hydratase, Chain A, domain 1"/>
    <property type="match status" value="2"/>
</dbReference>
<evidence type="ECO:0000256" key="6">
    <source>
        <dbReference type="ARBA" id="ARBA00023136"/>
    </source>
</evidence>
<comment type="subcellular location">
    <subcellularLocation>
        <location evidence="7">Cell inner membrane</location>
    </subcellularLocation>
    <subcellularLocation>
        <location evidence="1">Membrane</location>
    </subcellularLocation>
</comment>
<keyword evidence="7" id="KW-1003">Cell membrane</keyword>
<dbReference type="PANTHER" id="PTHR33209">
    <property type="entry name" value="PROTEASE 4"/>
    <property type="match status" value="1"/>
</dbReference>
<protein>
    <recommendedName>
        <fullName evidence="7">Protease 4</fullName>
        <ecNumber evidence="7">3.4.21.-</ecNumber>
    </recommendedName>
    <alternativeName>
        <fullName evidence="7">Endopeptidase IV</fullName>
    </alternativeName>
    <alternativeName>
        <fullName evidence="7">Protease IV</fullName>
    </alternativeName>
    <alternativeName>
        <fullName evidence="7">Signal peptide peptidase</fullName>
    </alternativeName>
</protein>
<feature type="domain" description="Peptidase S49" evidence="9">
    <location>
        <begin position="128"/>
        <end position="277"/>
    </location>
</feature>
<keyword evidence="7" id="KW-0997">Cell inner membrane</keyword>
<dbReference type="NCBIfam" id="TIGR00706">
    <property type="entry name" value="SppA_dom"/>
    <property type="match status" value="1"/>
</dbReference>
<comment type="similarity">
    <text evidence="2 7">Belongs to the peptidase S49 family.</text>
</comment>
<dbReference type="InterPro" id="IPR047217">
    <property type="entry name" value="S49_SppA_67K_type_N"/>
</dbReference>
<dbReference type="GO" id="GO:0008236">
    <property type="term" value="F:serine-type peptidase activity"/>
    <property type="evidence" value="ECO:0007669"/>
    <property type="project" value="UniProtKB-KW"/>
</dbReference>
<dbReference type="EC" id="3.4.21.-" evidence="7"/>
<dbReference type="OrthoDB" id="9764363at2"/>
<dbReference type="Gene3D" id="6.20.330.10">
    <property type="match status" value="1"/>
</dbReference>
<evidence type="ECO:0000313" key="10">
    <source>
        <dbReference type="EMBL" id="ACB51960.1"/>
    </source>
</evidence>
<keyword evidence="4 7" id="KW-0378">Hydrolase</keyword>
<evidence type="ECO:0000256" key="1">
    <source>
        <dbReference type="ARBA" id="ARBA00004370"/>
    </source>
</evidence>
<dbReference type="AlphaFoldDB" id="B1WSH4"/>
<gene>
    <name evidence="10" type="primary">sppA2</name>
    <name evidence="10" type="ordered locus">cce_2612</name>
</gene>
<keyword evidence="3 7" id="KW-0645">Protease</keyword>
<dbReference type="NCBIfam" id="TIGR00705">
    <property type="entry name" value="SppA_67K"/>
    <property type="match status" value="1"/>
</dbReference>
<evidence type="ECO:0000259" key="9">
    <source>
        <dbReference type="Pfam" id="PF01343"/>
    </source>
</evidence>
<dbReference type="SUPFAM" id="SSF52096">
    <property type="entry name" value="ClpP/crotonase"/>
    <property type="match status" value="2"/>
</dbReference>
<dbReference type="Pfam" id="PF01343">
    <property type="entry name" value="Peptidase_S49"/>
    <property type="match status" value="2"/>
</dbReference>
<feature type="domain" description="Peptidase S49" evidence="9">
    <location>
        <begin position="376"/>
        <end position="523"/>
    </location>
</feature>
<keyword evidence="6 7" id="KW-0472">Membrane</keyword>
<dbReference type="Proteomes" id="UP000001203">
    <property type="component" value="Chromosome circular"/>
</dbReference>
<dbReference type="PANTHER" id="PTHR33209:SF1">
    <property type="entry name" value="PEPTIDASE S49 DOMAIN-CONTAINING PROTEIN"/>
    <property type="match status" value="1"/>
</dbReference>
<dbReference type="InterPro" id="IPR047272">
    <property type="entry name" value="S49_SppA_C"/>
</dbReference>
<name>B1WSH4_CROS5</name>
<proteinExistence type="inferred from homology"/>
<dbReference type="InterPro" id="IPR004635">
    <property type="entry name" value="Pept_S49_SppA"/>
</dbReference>
<feature type="active site" description="Proton donor/acceptor" evidence="8">
    <location>
        <position position="196"/>
    </location>
</feature>
<accession>B1WSH4</accession>
<dbReference type="STRING" id="43989.cce_2612"/>
<dbReference type="KEGG" id="cyt:cce_2612"/>
<dbReference type="InterPro" id="IPR004634">
    <property type="entry name" value="Pept_S49_pIV"/>
</dbReference>
<evidence type="ECO:0000256" key="8">
    <source>
        <dbReference type="PIRSR" id="PIRSR001217-1"/>
    </source>
</evidence>
<dbReference type="CDD" id="cd07023">
    <property type="entry name" value="S49_Sppa_N_C"/>
    <property type="match status" value="1"/>
</dbReference>
<dbReference type="eggNOG" id="COG0616">
    <property type="taxonomic scope" value="Bacteria"/>
</dbReference>
<dbReference type="EMBL" id="CP000806">
    <property type="protein sequence ID" value="ACB51960.1"/>
    <property type="molecule type" value="Genomic_DNA"/>
</dbReference>
<feature type="active site" description="Nucleophile" evidence="8">
    <location>
        <position position="391"/>
    </location>
</feature>
<sequence length="597" mass="65866">MMNFVKQTLASLIGTLAGLFLFTTAGVSSVVILLITLASVDSEPTIKDQSVLVFDLSTEIKDREPLVNIGDILSGKESSVLTLSQVIKNIEKASKDDRIKAIFLDGSNASSGSGYANFSEIRQALIEFKESGKKIIAYDVTISEQEYYLTSLADTLIVNPMGLMEFNGIGTEPLFLTGALNKYGIGVQVVRVGEYKSGVEPYTRTQLSPENRQQLEVLLGNIWNNFLQDVGKTRQIKVNNLQSIADTQGLLYPQEAKELNLVDQVDYRDKAISILKEITDNKEESLRQISFNNYVNIPVTGITESSSNNKIAVVYLEGAIVDGVGNREQVGATRFARILRKIRDNEQVKAVVIRINSPGGSATASDIILREIQLIQETKPVIISMGNVAASGGYWIATGGEHIFAQPNTITGSIGVFGVLFNIQEIANNNGITWDVVKTGKFADLGTATRPKTEQELAIYQKSVNRVYDLFLEKVAKSRDLSKEKVVNIAQGRVWSGETAKKIGLVDSFGGLGAAIDYAVEKTELGKDWQVEEYPTSQGFAELFIKKTLDEDIKITTNTVDPLTEEFLKFKEELKVIQNFNDPRGVYSLLPFNWQLR</sequence>
<organism evidence="10 11">
    <name type="scientific">Crocosphaera subtropica (strain ATCC 51142 / BH68)</name>
    <name type="common">Cyanothece sp. (strain ATCC 51142)</name>
    <dbReference type="NCBI Taxonomy" id="43989"/>
    <lineage>
        <taxon>Bacteria</taxon>
        <taxon>Bacillati</taxon>
        <taxon>Cyanobacteriota</taxon>
        <taxon>Cyanophyceae</taxon>
        <taxon>Oscillatoriophycideae</taxon>
        <taxon>Chroococcales</taxon>
        <taxon>Aphanothecaceae</taxon>
        <taxon>Crocosphaera</taxon>
        <taxon>Crocosphaera subtropica</taxon>
    </lineage>
</organism>